<evidence type="ECO:0000313" key="3">
    <source>
        <dbReference type="Proteomes" id="UP000194267"/>
    </source>
</evidence>
<feature type="domain" description="Cell wall hydrolase SleB" evidence="1">
    <location>
        <begin position="11"/>
        <end position="122"/>
    </location>
</feature>
<evidence type="ECO:0000313" key="2">
    <source>
        <dbReference type="EMBL" id="OTA40398.1"/>
    </source>
</evidence>
<dbReference type="AlphaFoldDB" id="A0A1Y2T232"/>
<evidence type="ECO:0000259" key="1">
    <source>
        <dbReference type="Pfam" id="PF07486"/>
    </source>
</evidence>
<accession>A0A1Y2T232</accession>
<dbReference type="InterPro" id="IPR042047">
    <property type="entry name" value="SleB_dom1"/>
</dbReference>
<dbReference type="Pfam" id="PF07486">
    <property type="entry name" value="Hydrolase_2"/>
    <property type="match status" value="1"/>
</dbReference>
<gene>
    <name evidence="2" type="ORF">A6D92_18260</name>
</gene>
<comment type="caution">
    <text evidence="2">The sequence shown here is derived from an EMBL/GenBank/DDBJ whole genome shotgun (WGS) entry which is preliminary data.</text>
</comment>
<dbReference type="InterPro" id="IPR011105">
    <property type="entry name" value="Cell_wall_hydrolase_SleB"/>
</dbReference>
<protein>
    <submittedName>
        <fullName evidence="2">Cell wall hydrolase</fullName>
    </submittedName>
</protein>
<name>A0A1Y2T232_SYMTR</name>
<dbReference type="GO" id="GO:0016787">
    <property type="term" value="F:hydrolase activity"/>
    <property type="evidence" value="ECO:0007669"/>
    <property type="project" value="UniProtKB-KW"/>
</dbReference>
<dbReference type="Gene3D" id="1.10.10.2520">
    <property type="entry name" value="Cell wall hydrolase SleB, domain 1"/>
    <property type="match status" value="1"/>
</dbReference>
<dbReference type="Proteomes" id="UP000194267">
    <property type="component" value="Unassembled WGS sequence"/>
</dbReference>
<organism evidence="2 3">
    <name type="scientific">Symbiobacterium thermophilum</name>
    <dbReference type="NCBI Taxonomy" id="2734"/>
    <lineage>
        <taxon>Bacteria</taxon>
        <taxon>Bacillati</taxon>
        <taxon>Bacillota</taxon>
        <taxon>Clostridia</taxon>
        <taxon>Eubacteriales</taxon>
        <taxon>Symbiobacteriaceae</taxon>
        <taxon>Symbiobacterium</taxon>
    </lineage>
</organism>
<proteinExistence type="predicted"/>
<reference evidence="3" key="1">
    <citation type="submission" date="2016-04" db="EMBL/GenBank/DDBJ databases">
        <authorList>
            <person name="Antunes L.P."/>
            <person name="Martins L.F."/>
            <person name="Pereira R.V."/>
            <person name="Thomas A.M."/>
            <person name="Barbosa D."/>
            <person name="Nascimento L."/>
            <person name="Silva G.M."/>
            <person name="Condomitti G.W."/>
            <person name="Digiampietri L.A."/>
            <person name="Lombardi K.C."/>
            <person name="Ramos P.L."/>
            <person name="Quaggio R.B."/>
            <person name="Oliveira J.C."/>
            <person name="Pascon R.C."/>
            <person name="Cruz J.B."/>
            <person name="Silva A.M."/>
            <person name="Setubal J.C."/>
        </authorList>
    </citation>
    <scope>NUCLEOTIDE SEQUENCE [LARGE SCALE GENOMIC DNA]</scope>
</reference>
<keyword evidence="2" id="KW-0378">Hydrolase</keyword>
<sequence length="134" mass="15275">MARLMRAEAEGEGDLGMLMVGNVITNRVYANCGEFQGLRSVRDIINRDLATECRTGFEAVCKPYFWQGARERDIRLAERNARGERQHPATFALWFFRPPGQACPATWWGRPLAGQYKNHCFYLADAQACPRVFS</sequence>
<dbReference type="EMBL" id="LWLV01001873">
    <property type="protein sequence ID" value="OTA40398.1"/>
    <property type="molecule type" value="Genomic_DNA"/>
</dbReference>